<evidence type="ECO:0000313" key="3">
    <source>
        <dbReference type="Proteomes" id="UP000000268"/>
    </source>
</evidence>
<protein>
    <submittedName>
        <fullName evidence="2">Uncharacterized protein</fullName>
    </submittedName>
</protein>
<organism evidence="2 3">
    <name type="scientific">Acaryochloris marina (strain MBIC 11017)</name>
    <dbReference type="NCBI Taxonomy" id="329726"/>
    <lineage>
        <taxon>Bacteria</taxon>
        <taxon>Bacillati</taxon>
        <taxon>Cyanobacteriota</taxon>
        <taxon>Cyanophyceae</taxon>
        <taxon>Acaryochloridales</taxon>
        <taxon>Acaryochloridaceae</taxon>
        <taxon>Acaryochloris</taxon>
    </lineage>
</organism>
<evidence type="ECO:0000313" key="2">
    <source>
        <dbReference type="EMBL" id="ABW25160.1"/>
    </source>
</evidence>
<accession>B0C548</accession>
<evidence type="ECO:0000256" key="1">
    <source>
        <dbReference type="SAM" id="SignalP"/>
    </source>
</evidence>
<dbReference type="Proteomes" id="UP000000268">
    <property type="component" value="Chromosome"/>
</dbReference>
<feature type="chain" id="PRO_5002746655" evidence="1">
    <location>
        <begin position="23"/>
        <end position="109"/>
    </location>
</feature>
<dbReference type="OrthoDB" id="9840880at2"/>
<keyword evidence="3" id="KW-1185">Reference proteome</keyword>
<dbReference type="HOGENOM" id="CLU_2178033_0_0_3"/>
<reference evidence="2 3" key="1">
    <citation type="journal article" date="2008" name="Proc. Natl. Acad. Sci. U.S.A.">
        <title>Niche adaptation and genome expansion in the chlorophyll d-producing cyanobacterium Acaryochloris marina.</title>
        <authorList>
            <person name="Swingley W.D."/>
            <person name="Chen M."/>
            <person name="Cheung P.C."/>
            <person name="Conrad A.L."/>
            <person name="Dejesa L.C."/>
            <person name="Hao J."/>
            <person name="Honchak B.M."/>
            <person name="Karbach L.E."/>
            <person name="Kurdoglu A."/>
            <person name="Lahiri S."/>
            <person name="Mastrian S.D."/>
            <person name="Miyashita H."/>
            <person name="Page L."/>
            <person name="Ramakrishna P."/>
            <person name="Satoh S."/>
            <person name="Sattley W.M."/>
            <person name="Shimada Y."/>
            <person name="Taylor H.L."/>
            <person name="Tomo T."/>
            <person name="Tsuchiya T."/>
            <person name="Wang Z.T."/>
            <person name="Raymond J."/>
            <person name="Mimuro M."/>
            <person name="Blankenship R.E."/>
            <person name="Touchman J.W."/>
        </authorList>
    </citation>
    <scope>NUCLEOTIDE SEQUENCE [LARGE SCALE GENOMIC DNA]</scope>
    <source>
        <strain evidence="3">MBIC 11017</strain>
    </source>
</reference>
<dbReference type="AlphaFoldDB" id="B0C548"/>
<dbReference type="KEGG" id="amr:AM1_0072"/>
<name>B0C548_ACAM1</name>
<dbReference type="RefSeq" id="WP_012160781.1">
    <property type="nucleotide sequence ID" value="NC_009925.1"/>
</dbReference>
<dbReference type="EMBL" id="CP000828">
    <property type="protein sequence ID" value="ABW25160.1"/>
    <property type="molecule type" value="Genomic_DNA"/>
</dbReference>
<feature type="signal peptide" evidence="1">
    <location>
        <begin position="1"/>
        <end position="22"/>
    </location>
</feature>
<gene>
    <name evidence="2" type="ordered locus">AM1_0072</name>
</gene>
<proteinExistence type="predicted"/>
<sequence>MNKKLAVLTAIFASSISTAVSAQIAQVSNIRPLDKPGLYMASGVLQYPDGDALQADFRVYCPTSMIRPTNYQLFDKLGHAKQQGSWWQTAFQPKYASEFTLIRSVCGGD</sequence>
<keyword evidence="1" id="KW-0732">Signal</keyword>